<feature type="signal peptide" evidence="1">
    <location>
        <begin position="1"/>
        <end position="23"/>
    </location>
</feature>
<sequence>MKIIAIILSVLFLSLSVMPCADAATDFEDGDLIVQQHNDHNASADLCSPFCQCQCCHNHIMVYSNPVLEQSVSIAINAVFIYLDKETSQFTTKYIPPPQA</sequence>
<protein>
    <recommendedName>
        <fullName evidence="4">DUF2946 domain-containing protein</fullName>
    </recommendedName>
</protein>
<name>A0A9X1ZT36_9FLAO</name>
<keyword evidence="3" id="KW-1185">Reference proteome</keyword>
<evidence type="ECO:0000256" key="1">
    <source>
        <dbReference type="SAM" id="SignalP"/>
    </source>
</evidence>
<feature type="chain" id="PRO_5040880239" description="DUF2946 domain-containing protein" evidence="1">
    <location>
        <begin position="24"/>
        <end position="100"/>
    </location>
</feature>
<comment type="caution">
    <text evidence="2">The sequence shown here is derived from an EMBL/GenBank/DDBJ whole genome shotgun (WGS) entry which is preliminary data.</text>
</comment>
<keyword evidence="1" id="KW-0732">Signal</keyword>
<dbReference type="Pfam" id="PF20365">
    <property type="entry name" value="DUF6660"/>
    <property type="match status" value="1"/>
</dbReference>
<dbReference type="AlphaFoldDB" id="A0A9X1ZT36"/>
<evidence type="ECO:0000313" key="2">
    <source>
        <dbReference type="EMBL" id="MCL6219474.1"/>
    </source>
</evidence>
<dbReference type="EMBL" id="JAKHSK010000021">
    <property type="protein sequence ID" value="MCL6219474.1"/>
    <property type="molecule type" value="Genomic_DNA"/>
</dbReference>
<dbReference type="Proteomes" id="UP001139521">
    <property type="component" value="Unassembled WGS sequence"/>
</dbReference>
<organism evidence="2 3">
    <name type="scientific">Zunongwangia pacifica</name>
    <dbReference type="NCBI Taxonomy" id="2911062"/>
    <lineage>
        <taxon>Bacteria</taxon>
        <taxon>Pseudomonadati</taxon>
        <taxon>Bacteroidota</taxon>
        <taxon>Flavobacteriia</taxon>
        <taxon>Flavobacteriales</taxon>
        <taxon>Flavobacteriaceae</taxon>
        <taxon>Zunongwangia</taxon>
    </lineage>
</organism>
<evidence type="ECO:0000313" key="3">
    <source>
        <dbReference type="Proteomes" id="UP001139521"/>
    </source>
</evidence>
<dbReference type="InterPro" id="IPR046601">
    <property type="entry name" value="DUF6660"/>
</dbReference>
<dbReference type="RefSeq" id="WP_249602194.1">
    <property type="nucleotide sequence ID" value="NZ_JAKHSK010000021.1"/>
</dbReference>
<gene>
    <name evidence="2" type="ORF">L1967_14350</name>
</gene>
<accession>A0A9X1ZT36</accession>
<proteinExistence type="predicted"/>
<reference evidence="2" key="1">
    <citation type="submission" date="2022-01" db="EMBL/GenBank/DDBJ databases">
        <title>Genome sequencing of Zunongwangia sp. M21534 genome.</title>
        <authorList>
            <person name="Chen Y."/>
            <person name="Dong C."/>
            <person name="Shao Z."/>
        </authorList>
    </citation>
    <scope>NUCLEOTIDE SEQUENCE</scope>
    <source>
        <strain evidence="2">MCCC M21534</strain>
    </source>
</reference>
<evidence type="ECO:0008006" key="4">
    <source>
        <dbReference type="Google" id="ProtNLM"/>
    </source>
</evidence>